<dbReference type="InterPro" id="IPR045094">
    <property type="entry name" value="NMNAT_euk"/>
</dbReference>
<dbReference type="GO" id="GO:0009435">
    <property type="term" value="P:NAD+ biosynthetic process"/>
    <property type="evidence" value="ECO:0007669"/>
    <property type="project" value="InterPro"/>
</dbReference>
<evidence type="ECO:0000256" key="4">
    <source>
        <dbReference type="ARBA" id="ARBA00004658"/>
    </source>
</evidence>
<comment type="cofactor">
    <cofactor evidence="1">
        <name>Mg(2+)</name>
        <dbReference type="ChEBI" id="CHEBI:18420"/>
    </cofactor>
</comment>
<keyword evidence="23" id="KW-1185">Reference proteome</keyword>
<dbReference type="Proteomes" id="UP000693946">
    <property type="component" value="Linkage Group LG11"/>
</dbReference>
<evidence type="ECO:0000259" key="21">
    <source>
        <dbReference type="Pfam" id="PF01467"/>
    </source>
</evidence>
<evidence type="ECO:0000256" key="9">
    <source>
        <dbReference type="ARBA" id="ARBA00022679"/>
    </source>
</evidence>
<evidence type="ECO:0000256" key="15">
    <source>
        <dbReference type="ARBA" id="ARBA00023027"/>
    </source>
</evidence>
<comment type="catalytic activity">
    <reaction evidence="17">
        <text>nicotinate beta-D-ribonucleotide + ATP + H(+) = deamido-NAD(+) + diphosphate</text>
        <dbReference type="Rhea" id="RHEA:22860"/>
        <dbReference type="ChEBI" id="CHEBI:15378"/>
        <dbReference type="ChEBI" id="CHEBI:30616"/>
        <dbReference type="ChEBI" id="CHEBI:33019"/>
        <dbReference type="ChEBI" id="CHEBI:57502"/>
        <dbReference type="ChEBI" id="CHEBI:58437"/>
        <dbReference type="EC" id="2.7.7.18"/>
    </reaction>
    <physiologicalReaction direction="left-to-right" evidence="17">
        <dbReference type="Rhea" id="RHEA:22861"/>
    </physiologicalReaction>
    <physiologicalReaction direction="right-to-left" evidence="17">
        <dbReference type="Rhea" id="RHEA:22862"/>
    </physiologicalReaction>
</comment>
<evidence type="ECO:0000256" key="7">
    <source>
        <dbReference type="ARBA" id="ARBA00022553"/>
    </source>
</evidence>
<dbReference type="NCBIfam" id="TIGR00482">
    <property type="entry name" value="nicotinate (nicotinamide) nucleotide adenylyltransferase"/>
    <property type="match status" value="1"/>
</dbReference>
<keyword evidence="13 20" id="KW-0067">ATP-binding</keyword>
<comment type="catalytic activity">
    <reaction evidence="18">
        <text>beta-nicotinamide D-ribonucleotide + ATP + H(+) = diphosphate + NAD(+)</text>
        <dbReference type="Rhea" id="RHEA:21360"/>
        <dbReference type="ChEBI" id="CHEBI:14649"/>
        <dbReference type="ChEBI" id="CHEBI:15378"/>
        <dbReference type="ChEBI" id="CHEBI:30616"/>
        <dbReference type="ChEBI" id="CHEBI:33019"/>
        <dbReference type="ChEBI" id="CHEBI:57540"/>
        <dbReference type="EC" id="2.7.7.1"/>
    </reaction>
    <physiologicalReaction direction="left-to-right" evidence="18">
        <dbReference type="Rhea" id="RHEA:21361"/>
    </physiologicalReaction>
    <physiologicalReaction direction="right-to-left" evidence="18">
        <dbReference type="Rhea" id="RHEA:21362"/>
    </physiologicalReaction>
</comment>
<comment type="cofactor">
    <cofactor evidence="2">
        <name>Zn(2+)</name>
        <dbReference type="ChEBI" id="CHEBI:29105"/>
    </cofactor>
</comment>
<comment type="subcellular location">
    <subcellularLocation>
        <location evidence="3">Nucleus</location>
    </subcellularLocation>
</comment>
<dbReference type="PANTHER" id="PTHR12039:SF21">
    <property type="entry name" value="NICOTINAMIDE_NICOTINIC ACID MONONUCLEOTIDE ADENYLYLTRANSFERASE 1"/>
    <property type="match status" value="1"/>
</dbReference>
<proteinExistence type="inferred from homology"/>
<dbReference type="PANTHER" id="PTHR12039">
    <property type="entry name" value="NICOTINAMIDE MONONUCLEOTIDE ADENYLYLTRANSFERASE"/>
    <property type="match status" value="1"/>
</dbReference>
<evidence type="ECO:0000256" key="17">
    <source>
        <dbReference type="ARBA" id="ARBA00048514"/>
    </source>
</evidence>
<comment type="caution">
    <text evidence="22">The sequence shown here is derived from an EMBL/GenBank/DDBJ whole genome shotgun (WGS) entry which is preliminary data.</text>
</comment>
<dbReference type="GO" id="GO:0004515">
    <property type="term" value="F:nicotinate-nucleotide adenylyltransferase activity"/>
    <property type="evidence" value="ECO:0007669"/>
    <property type="project" value="UniProtKB-EC"/>
</dbReference>
<keyword evidence="15 20" id="KW-0520">NAD</keyword>
<keyword evidence="12" id="KW-0862">Zinc</keyword>
<keyword evidence="11 20" id="KW-0547">Nucleotide-binding</keyword>
<evidence type="ECO:0000256" key="12">
    <source>
        <dbReference type="ARBA" id="ARBA00022833"/>
    </source>
</evidence>
<dbReference type="InterPro" id="IPR051182">
    <property type="entry name" value="Euk_NMN_adenylyltrnsfrase"/>
</dbReference>
<dbReference type="Pfam" id="PF01467">
    <property type="entry name" value="CTP_transf_like"/>
    <property type="match status" value="1"/>
</dbReference>
<dbReference type="FunFam" id="3.40.50.620:FF:000101">
    <property type="entry name" value="Nicotinamide-nucleotide adenylyltransferase"/>
    <property type="match status" value="1"/>
</dbReference>
<name>A0AAV6SSB2_SOLSE</name>
<evidence type="ECO:0000313" key="22">
    <source>
        <dbReference type="EMBL" id="KAG7519845.1"/>
    </source>
</evidence>
<reference evidence="22 23" key="1">
    <citation type="journal article" date="2021" name="Sci. Rep.">
        <title>Chromosome anchoring in Senegalese sole (Solea senegalensis) reveals sex-associated markers and genome rearrangements in flatfish.</title>
        <authorList>
            <person name="Guerrero-Cozar I."/>
            <person name="Gomez-Garrido J."/>
            <person name="Berbel C."/>
            <person name="Martinez-Blanch J.F."/>
            <person name="Alioto T."/>
            <person name="Claros M.G."/>
            <person name="Gagnaire P.A."/>
            <person name="Manchado M."/>
        </authorList>
    </citation>
    <scope>NUCLEOTIDE SEQUENCE [LARGE SCALE GENOMIC DNA]</scope>
    <source>
        <strain evidence="22">Sse05_10M</strain>
    </source>
</reference>
<evidence type="ECO:0000256" key="20">
    <source>
        <dbReference type="RuleBase" id="RU362021"/>
    </source>
</evidence>
<keyword evidence="16" id="KW-0539">Nucleus</keyword>
<evidence type="ECO:0000256" key="5">
    <source>
        <dbReference type="ARBA" id="ARBA00005019"/>
    </source>
</evidence>
<organism evidence="22 23">
    <name type="scientific">Solea senegalensis</name>
    <name type="common">Senegalese sole</name>
    <dbReference type="NCBI Taxonomy" id="28829"/>
    <lineage>
        <taxon>Eukaryota</taxon>
        <taxon>Metazoa</taxon>
        <taxon>Chordata</taxon>
        <taxon>Craniata</taxon>
        <taxon>Vertebrata</taxon>
        <taxon>Euteleostomi</taxon>
        <taxon>Actinopterygii</taxon>
        <taxon>Neopterygii</taxon>
        <taxon>Teleostei</taxon>
        <taxon>Neoteleostei</taxon>
        <taxon>Acanthomorphata</taxon>
        <taxon>Carangaria</taxon>
        <taxon>Pleuronectiformes</taxon>
        <taxon>Pleuronectoidei</taxon>
        <taxon>Soleidae</taxon>
        <taxon>Solea</taxon>
    </lineage>
</organism>
<feature type="domain" description="Cytidyltransferase-like" evidence="21">
    <location>
        <begin position="37"/>
        <end position="248"/>
    </location>
</feature>
<evidence type="ECO:0000256" key="16">
    <source>
        <dbReference type="ARBA" id="ARBA00023242"/>
    </source>
</evidence>
<evidence type="ECO:0000256" key="19">
    <source>
        <dbReference type="ARBA" id="ARBA00064648"/>
    </source>
</evidence>
<comment type="similarity">
    <text evidence="6 20">Belongs to the eukaryotic NMN adenylyltransferase family.</text>
</comment>
<gene>
    <name evidence="22" type="ORF">JOB18_017185</name>
</gene>
<evidence type="ECO:0000313" key="23">
    <source>
        <dbReference type="Proteomes" id="UP000693946"/>
    </source>
</evidence>
<evidence type="ECO:0000256" key="3">
    <source>
        <dbReference type="ARBA" id="ARBA00004123"/>
    </source>
</evidence>
<evidence type="ECO:0000256" key="14">
    <source>
        <dbReference type="ARBA" id="ARBA00022842"/>
    </source>
</evidence>
<dbReference type="CDD" id="cd09286">
    <property type="entry name" value="NMNAT_Eukarya"/>
    <property type="match status" value="1"/>
</dbReference>
<evidence type="ECO:0000256" key="6">
    <source>
        <dbReference type="ARBA" id="ARBA00007064"/>
    </source>
</evidence>
<sequence>MSQMFAEAGHRATGYRCVSSAPECGMEAPNITKVVLLACGSFNPITNMHLRMFELARDHLEDTGQYRVLKGIISPVGDSYQKKGLVEASHRLEMAKLATENSDWITVDSWETEQPEWVETAKVVRHHYEELLALEQKSDDTDTVKYAKKRRIEENCFQSSSHQKMRDGPQLMLLCGADVLETFGVPNLWKQEDIVEIVGYHGLVCITRSGNDPHKFIHQSDMLWKYRKNIHIVHEYVTNDISATHVRRALRRGWSVRYLLPDAVVHYIQESDLYSAESEQKNADVVLAPFQRYTGASSS</sequence>
<dbReference type="GO" id="GO:0005634">
    <property type="term" value="C:nucleus"/>
    <property type="evidence" value="ECO:0007669"/>
    <property type="project" value="UniProtKB-SubCell"/>
</dbReference>
<evidence type="ECO:0000256" key="2">
    <source>
        <dbReference type="ARBA" id="ARBA00001947"/>
    </source>
</evidence>
<dbReference type="GO" id="GO:0000309">
    <property type="term" value="F:nicotinamide-nucleotide adenylyltransferase activity"/>
    <property type="evidence" value="ECO:0007669"/>
    <property type="project" value="UniProtKB-EC"/>
</dbReference>
<keyword evidence="14" id="KW-0460">Magnesium</keyword>
<dbReference type="InterPro" id="IPR004821">
    <property type="entry name" value="Cyt_trans-like"/>
</dbReference>
<accession>A0AAV6SSB2</accession>
<dbReference type="EMBL" id="JAGKHQ010000003">
    <property type="protein sequence ID" value="KAG7519845.1"/>
    <property type="molecule type" value="Genomic_DNA"/>
</dbReference>
<keyword evidence="10 20" id="KW-0548">Nucleotidyltransferase</keyword>
<evidence type="ECO:0000256" key="18">
    <source>
        <dbReference type="ARBA" id="ARBA00048969"/>
    </source>
</evidence>
<comment type="pathway">
    <text evidence="4 20">Cofactor biosynthesis; NAD(+) biosynthesis; NAD(+) from nicotinamide D-ribonucleotide: step 1/1.</text>
</comment>
<dbReference type="AlphaFoldDB" id="A0AAV6SSB2"/>
<dbReference type="EC" id="2.7.7.1" evidence="20"/>
<evidence type="ECO:0000256" key="13">
    <source>
        <dbReference type="ARBA" id="ARBA00022840"/>
    </source>
</evidence>
<dbReference type="InterPro" id="IPR005248">
    <property type="entry name" value="NadD/NMNAT"/>
</dbReference>
<keyword evidence="7" id="KW-0597">Phosphoprotein</keyword>
<evidence type="ECO:0000256" key="8">
    <source>
        <dbReference type="ARBA" id="ARBA00022642"/>
    </source>
</evidence>
<evidence type="ECO:0000256" key="1">
    <source>
        <dbReference type="ARBA" id="ARBA00001946"/>
    </source>
</evidence>
<keyword evidence="9 20" id="KW-0808">Transferase</keyword>
<evidence type="ECO:0000256" key="11">
    <source>
        <dbReference type="ARBA" id="ARBA00022741"/>
    </source>
</evidence>
<comment type="subunit">
    <text evidence="19">Homohexamer. Interacts with ADPRT/PARP1.</text>
</comment>
<dbReference type="GO" id="GO:0005524">
    <property type="term" value="F:ATP binding"/>
    <property type="evidence" value="ECO:0007669"/>
    <property type="project" value="UniProtKB-KW"/>
</dbReference>
<dbReference type="EC" id="2.7.7.18" evidence="20"/>
<protein>
    <recommendedName>
        <fullName evidence="20">Nicotinamide-nucleotide adenylyltransferase</fullName>
        <ecNumber evidence="20">2.7.7.1</ecNumber>
        <ecNumber evidence="20">2.7.7.18</ecNumber>
    </recommendedName>
</protein>
<evidence type="ECO:0000256" key="10">
    <source>
        <dbReference type="ARBA" id="ARBA00022695"/>
    </source>
</evidence>
<keyword evidence="8 20" id="KW-0662">Pyridine nucleotide biosynthesis</keyword>
<comment type="pathway">
    <text evidence="5">Cofactor biosynthesis; NAD(+) biosynthesis; deamido-NAD(+) from nicotinate D-ribonucleotide: step 1/1.</text>
</comment>